<evidence type="ECO:0000256" key="6">
    <source>
        <dbReference type="SAM" id="SignalP"/>
    </source>
</evidence>
<dbReference type="PROSITE" id="PS00609">
    <property type="entry name" value="GLYCOSYL_HYDROL_F32"/>
    <property type="match status" value="1"/>
</dbReference>
<protein>
    <submittedName>
        <fullName evidence="9">Glycoside hydrolase family 32 protein</fullName>
    </submittedName>
</protein>
<dbReference type="CDD" id="cd18622">
    <property type="entry name" value="GH32_Inu-like"/>
    <property type="match status" value="1"/>
</dbReference>
<evidence type="ECO:0000313" key="9">
    <source>
        <dbReference type="EMBL" id="MFD2572977.1"/>
    </source>
</evidence>
<dbReference type="Proteomes" id="UP001597469">
    <property type="component" value="Unassembled WGS sequence"/>
</dbReference>
<dbReference type="Gene3D" id="2.115.10.20">
    <property type="entry name" value="Glycosyl hydrolase domain, family 43"/>
    <property type="match status" value="1"/>
</dbReference>
<dbReference type="RefSeq" id="WP_381525572.1">
    <property type="nucleotide sequence ID" value="NZ_JBHULN010000014.1"/>
</dbReference>
<keyword evidence="2 4" id="KW-0378">Hydrolase</keyword>
<evidence type="ECO:0000259" key="8">
    <source>
        <dbReference type="Pfam" id="PF08244"/>
    </source>
</evidence>
<feature type="signal peptide" evidence="6">
    <location>
        <begin position="1"/>
        <end position="20"/>
    </location>
</feature>
<reference evidence="10" key="1">
    <citation type="journal article" date="2019" name="Int. J. Syst. Evol. Microbiol.">
        <title>The Global Catalogue of Microorganisms (GCM) 10K type strain sequencing project: providing services to taxonomists for standard genome sequencing and annotation.</title>
        <authorList>
            <consortium name="The Broad Institute Genomics Platform"/>
            <consortium name="The Broad Institute Genome Sequencing Center for Infectious Disease"/>
            <person name="Wu L."/>
            <person name="Ma J."/>
        </authorList>
    </citation>
    <scope>NUCLEOTIDE SEQUENCE [LARGE SCALE GENOMIC DNA]</scope>
    <source>
        <strain evidence="10">KCTC 42805</strain>
    </source>
</reference>
<feature type="domain" description="Glycosyl hydrolase family 32 C-terminal" evidence="8">
    <location>
        <begin position="372"/>
        <end position="502"/>
    </location>
</feature>
<dbReference type="InterPro" id="IPR013148">
    <property type="entry name" value="Glyco_hydro_32_N"/>
</dbReference>
<dbReference type="InterPro" id="IPR013189">
    <property type="entry name" value="Glyco_hydro_32_C"/>
</dbReference>
<dbReference type="InterPro" id="IPR018053">
    <property type="entry name" value="Glyco_hydro_32_AS"/>
</dbReference>
<feature type="domain" description="Glycosyl hydrolase family 32 N-terminal" evidence="7">
    <location>
        <begin position="38"/>
        <end position="348"/>
    </location>
</feature>
<dbReference type="SUPFAM" id="SSF49899">
    <property type="entry name" value="Concanavalin A-like lectins/glucanases"/>
    <property type="match status" value="1"/>
</dbReference>
<dbReference type="Pfam" id="PF00251">
    <property type="entry name" value="Glyco_hydro_32N"/>
    <property type="match status" value="1"/>
</dbReference>
<feature type="region of interest" description="Disordered" evidence="5">
    <location>
        <begin position="396"/>
        <end position="415"/>
    </location>
</feature>
<dbReference type="EMBL" id="JBHULN010000014">
    <property type="protein sequence ID" value="MFD2572977.1"/>
    <property type="molecule type" value="Genomic_DNA"/>
</dbReference>
<proteinExistence type="inferred from homology"/>
<comment type="caution">
    <text evidence="9">The sequence shown here is derived from an EMBL/GenBank/DDBJ whole genome shotgun (WGS) entry which is preliminary data.</text>
</comment>
<comment type="similarity">
    <text evidence="1 4">Belongs to the glycosyl hydrolase 32 family.</text>
</comment>
<dbReference type="PANTHER" id="PTHR42800:SF1">
    <property type="entry name" value="EXOINULINASE INUD (AFU_ORTHOLOGUE AFUA_5G00480)"/>
    <property type="match status" value="1"/>
</dbReference>
<dbReference type="InterPro" id="IPR013320">
    <property type="entry name" value="ConA-like_dom_sf"/>
</dbReference>
<evidence type="ECO:0000256" key="1">
    <source>
        <dbReference type="ARBA" id="ARBA00009902"/>
    </source>
</evidence>
<sequence>MIRVFAILLVAEFVSLSVLAQRITSDTTYKQPLRPQYHFSPRTNWINDPNGLVYYDAEYHLFFQYNPFGIRWGHMTWGHAISRDLVHWQELPPAIPEEASTMIFSGSCVVDKNNTSGFGRDGRVPMVAIYTGAQKDHQSQHIAYSLDKGRTWTKYDANPVVDLKKRDFRDPKVFWHEPTQKWVMVVLLPTEKKALFYNSPDLKKWTKTGEFTASDSPATIWECPDLVEVPVDGTTERKWLLLLSMGSNGAAGGSGMQYYIGRFDGTTFINESKLGAPRFVDWGKDYYAAISFNNLPSRGNRGAVSIGWMNNWQYANDIPTTPFRGAMTLPRELRLAKKAGGYELRQKPIQELKPLLGVPFQWNGTDVVQLNQSVTNANVSGDTYMLTMELDATKPGSGVRVRKRGDSSGKTTAQSGEETVIGYDPAKAQVYVDRTRSGQVSFKEEFSGRFVAPLQPQNGRISLQIWVDRSSVEVFANEGQATLTNQIFPSPDSRGIEFFGEGLLSVVIRPVEPIWK</sequence>
<keyword evidence="3 4" id="KW-0326">Glycosidase</keyword>
<evidence type="ECO:0000256" key="3">
    <source>
        <dbReference type="ARBA" id="ARBA00023295"/>
    </source>
</evidence>
<keyword evidence="10" id="KW-1185">Reference proteome</keyword>
<organism evidence="9 10">
    <name type="scientific">Spirosoma soli</name>
    <dbReference type="NCBI Taxonomy" id="1770529"/>
    <lineage>
        <taxon>Bacteria</taxon>
        <taxon>Pseudomonadati</taxon>
        <taxon>Bacteroidota</taxon>
        <taxon>Cytophagia</taxon>
        <taxon>Cytophagales</taxon>
        <taxon>Cytophagaceae</taxon>
        <taxon>Spirosoma</taxon>
    </lineage>
</organism>
<dbReference type="SMART" id="SM00640">
    <property type="entry name" value="Glyco_32"/>
    <property type="match status" value="1"/>
</dbReference>
<dbReference type="PANTHER" id="PTHR42800">
    <property type="entry name" value="EXOINULINASE INUD (AFU_ORTHOLOGUE AFUA_5G00480)"/>
    <property type="match status" value="1"/>
</dbReference>
<evidence type="ECO:0000313" key="10">
    <source>
        <dbReference type="Proteomes" id="UP001597469"/>
    </source>
</evidence>
<name>A0ABW5MBN6_9BACT</name>
<feature type="chain" id="PRO_5046480236" evidence="6">
    <location>
        <begin position="21"/>
        <end position="516"/>
    </location>
</feature>
<dbReference type="InterPro" id="IPR001362">
    <property type="entry name" value="Glyco_hydro_32"/>
</dbReference>
<dbReference type="Pfam" id="PF08244">
    <property type="entry name" value="Glyco_hydro_32C"/>
    <property type="match status" value="1"/>
</dbReference>
<keyword evidence="6" id="KW-0732">Signal</keyword>
<evidence type="ECO:0000259" key="7">
    <source>
        <dbReference type="Pfam" id="PF00251"/>
    </source>
</evidence>
<evidence type="ECO:0000256" key="4">
    <source>
        <dbReference type="RuleBase" id="RU362110"/>
    </source>
</evidence>
<dbReference type="InterPro" id="IPR023296">
    <property type="entry name" value="Glyco_hydro_beta-prop_sf"/>
</dbReference>
<evidence type="ECO:0000256" key="2">
    <source>
        <dbReference type="ARBA" id="ARBA00022801"/>
    </source>
</evidence>
<accession>A0ABW5MBN6</accession>
<evidence type="ECO:0000256" key="5">
    <source>
        <dbReference type="SAM" id="MobiDB-lite"/>
    </source>
</evidence>
<dbReference type="GO" id="GO:0016787">
    <property type="term" value="F:hydrolase activity"/>
    <property type="evidence" value="ECO:0007669"/>
    <property type="project" value="UniProtKB-KW"/>
</dbReference>
<gene>
    <name evidence="9" type="ORF">ACFSUS_20205</name>
</gene>
<dbReference type="SUPFAM" id="SSF75005">
    <property type="entry name" value="Arabinanase/levansucrase/invertase"/>
    <property type="match status" value="1"/>
</dbReference>
<dbReference type="Gene3D" id="2.60.120.560">
    <property type="entry name" value="Exo-inulinase, domain 1"/>
    <property type="match status" value="1"/>
</dbReference>